<organism evidence="3 4">
    <name type="scientific">Pusillibacter faecalis</name>
    <dbReference type="NCBI Taxonomy" id="2714358"/>
    <lineage>
        <taxon>Bacteria</taxon>
        <taxon>Bacillati</taxon>
        <taxon>Bacillota</taxon>
        <taxon>Clostridia</taxon>
        <taxon>Eubacteriales</taxon>
        <taxon>Oscillospiraceae</taxon>
        <taxon>Pusillibacter</taxon>
    </lineage>
</organism>
<proteinExistence type="predicted"/>
<evidence type="ECO:0000256" key="1">
    <source>
        <dbReference type="SAM" id="Coils"/>
    </source>
</evidence>
<dbReference type="Proteomes" id="UP000679848">
    <property type="component" value="Chromosome"/>
</dbReference>
<dbReference type="RefSeq" id="WP_213542673.1">
    <property type="nucleotide sequence ID" value="NZ_AP023420.1"/>
</dbReference>
<protein>
    <submittedName>
        <fullName evidence="3">Uncharacterized protein</fullName>
    </submittedName>
</protein>
<gene>
    <name evidence="3" type="ORF">MM59RIKEN_07330</name>
</gene>
<evidence type="ECO:0000313" key="4">
    <source>
        <dbReference type="Proteomes" id="UP000679848"/>
    </source>
</evidence>
<dbReference type="KEGG" id="pfaa:MM59RIKEN_07330"/>
<feature type="coiled-coil region" evidence="1">
    <location>
        <begin position="42"/>
        <end position="69"/>
    </location>
</feature>
<sequence length="204" mass="21222">MADKNISTLPAVESIDNDSLFVAEQQGVASKVTGAQVASFAKEAANANVQAAVDAAEKAQEAAETAEAAAQVTAHPPQVNEETGFWQVWNSGTGAYEDTTIQAEGPVGPQGTSVKSITRTSGTGAAGTTDTYTMYDSDDEAIGTFTVYNGADGIGSGDMLKSVYDTKNKNTDIFTYADGILDSAKSYTDTSIQAAILDSWEASY</sequence>
<name>A0A810Q607_9FIRM</name>
<keyword evidence="1" id="KW-0175">Coiled coil</keyword>
<dbReference type="AlphaFoldDB" id="A0A810Q607"/>
<reference evidence="3" key="1">
    <citation type="submission" date="2020-09" db="EMBL/GenBank/DDBJ databases">
        <title>New species isolated from human feces.</title>
        <authorList>
            <person name="Kitahara M."/>
            <person name="Shigeno Y."/>
            <person name="Shime M."/>
            <person name="Matsumoto Y."/>
            <person name="Nakamura S."/>
            <person name="Motooka D."/>
            <person name="Fukuoka S."/>
            <person name="Nishikawa H."/>
            <person name="Benno Y."/>
        </authorList>
    </citation>
    <scope>NUCLEOTIDE SEQUENCE</scope>
    <source>
        <strain evidence="3">MM59</strain>
    </source>
</reference>
<dbReference type="EMBL" id="AP023420">
    <property type="protein sequence ID" value="BCK83414.1"/>
    <property type="molecule type" value="Genomic_DNA"/>
</dbReference>
<accession>A0A810Q607</accession>
<keyword evidence="4" id="KW-1185">Reference proteome</keyword>
<evidence type="ECO:0000256" key="2">
    <source>
        <dbReference type="SAM" id="MobiDB-lite"/>
    </source>
</evidence>
<evidence type="ECO:0000313" key="3">
    <source>
        <dbReference type="EMBL" id="BCK83414.1"/>
    </source>
</evidence>
<feature type="region of interest" description="Disordered" evidence="2">
    <location>
        <begin position="103"/>
        <end position="122"/>
    </location>
</feature>